<name>A0A2M7LJG3_9BACT</name>
<dbReference type="PANTHER" id="PTHR35810:SF1">
    <property type="entry name" value="CYTOPLASMIC PROTEIN"/>
    <property type="match status" value="1"/>
</dbReference>
<dbReference type="GO" id="GO:0006281">
    <property type="term" value="P:DNA repair"/>
    <property type="evidence" value="ECO:0007669"/>
    <property type="project" value="InterPro"/>
</dbReference>
<gene>
    <name evidence="3" type="ORF">COZ41_00915</name>
</gene>
<dbReference type="InterPro" id="IPR036388">
    <property type="entry name" value="WH-like_DNA-bd_sf"/>
</dbReference>
<dbReference type="Gene3D" id="1.10.10.10">
    <property type="entry name" value="Winged helix-like DNA-binding domain superfamily/Winged helix DNA-binding domain"/>
    <property type="match status" value="1"/>
</dbReference>
<dbReference type="Pfam" id="PF01035">
    <property type="entry name" value="DNA_binding_1"/>
    <property type="match status" value="1"/>
</dbReference>
<dbReference type="EMBL" id="PFJG01000016">
    <property type="protein sequence ID" value="PIX68211.1"/>
    <property type="molecule type" value="Genomic_DNA"/>
</dbReference>
<evidence type="ECO:0000259" key="2">
    <source>
        <dbReference type="Pfam" id="PF01035"/>
    </source>
</evidence>
<dbReference type="GO" id="GO:0003824">
    <property type="term" value="F:catalytic activity"/>
    <property type="evidence" value="ECO:0007669"/>
    <property type="project" value="InterPro"/>
</dbReference>
<dbReference type="AlphaFoldDB" id="A0A2M7LJG3"/>
<proteinExistence type="predicted"/>
<dbReference type="InterPro" id="IPR014048">
    <property type="entry name" value="MethylDNA_cys_MeTrfase_DNA-bd"/>
</dbReference>
<reference evidence="4" key="1">
    <citation type="submission" date="2017-09" db="EMBL/GenBank/DDBJ databases">
        <title>Depth-based differentiation of microbial function through sediment-hosted aquifers and enrichment of novel symbionts in the deep terrestrial subsurface.</title>
        <authorList>
            <person name="Probst A.J."/>
            <person name="Ladd B."/>
            <person name="Jarett J.K."/>
            <person name="Geller-Mcgrath D.E."/>
            <person name="Sieber C.M.K."/>
            <person name="Emerson J.B."/>
            <person name="Anantharaman K."/>
            <person name="Thomas B.C."/>
            <person name="Malmstrom R."/>
            <person name="Stieglmeier M."/>
            <person name="Klingl A."/>
            <person name="Woyke T."/>
            <person name="Ryan C.M."/>
            <person name="Banfield J.F."/>
        </authorList>
    </citation>
    <scope>NUCLEOTIDE SEQUENCE [LARGE SCALE GENOMIC DNA]</scope>
</reference>
<sequence>MIKNSQIKIYKSKIGGINIRVKFNRETVWMTQTQIAELFGTKRPAITKHINNIFESKELIEKSNVLKRNIANSDKPINRLKLKPGEFSKKVIELALKIPEGRITTYGILAQVAGGHPMMVQMITHILGKSPDVDKIPFHRIVYSNGKVWLEPRYEKERLKLYKKEGIKLDENNKLIDFDKKVFTF</sequence>
<evidence type="ECO:0000256" key="1">
    <source>
        <dbReference type="ARBA" id="ARBA00022763"/>
    </source>
</evidence>
<dbReference type="SUPFAM" id="SSF46767">
    <property type="entry name" value="Methylated DNA-protein cysteine methyltransferase, C-terminal domain"/>
    <property type="match status" value="1"/>
</dbReference>
<dbReference type="InterPro" id="IPR036217">
    <property type="entry name" value="MethylDNA_cys_MeTrfase_DNAb"/>
</dbReference>
<dbReference type="CDD" id="cd06445">
    <property type="entry name" value="ATase"/>
    <property type="match status" value="1"/>
</dbReference>
<dbReference type="PANTHER" id="PTHR35810">
    <property type="entry name" value="CYTOPLASMIC PROTEIN-RELATED"/>
    <property type="match status" value="1"/>
</dbReference>
<keyword evidence="1" id="KW-0227">DNA damage</keyword>
<organism evidence="3 4">
    <name type="scientific">Candidatus Shapirobacteria bacterium CG_4_10_14_3_um_filter_35_13</name>
    <dbReference type="NCBI Taxonomy" id="1974873"/>
    <lineage>
        <taxon>Bacteria</taxon>
        <taxon>Candidatus Shapironibacteriota</taxon>
    </lineage>
</organism>
<comment type="caution">
    <text evidence="3">The sequence shown here is derived from an EMBL/GenBank/DDBJ whole genome shotgun (WGS) entry which is preliminary data.</text>
</comment>
<dbReference type="Proteomes" id="UP000229531">
    <property type="component" value="Unassembled WGS sequence"/>
</dbReference>
<accession>A0A2M7LJG3</accession>
<protein>
    <recommendedName>
        <fullName evidence="2">Methylated-DNA-[protein]-cysteine S-methyltransferase DNA binding domain-containing protein</fullName>
    </recommendedName>
</protein>
<feature type="domain" description="Methylated-DNA-[protein]-cysteine S-methyltransferase DNA binding" evidence="2">
    <location>
        <begin position="86"/>
        <end position="166"/>
    </location>
</feature>
<evidence type="ECO:0000313" key="4">
    <source>
        <dbReference type="Proteomes" id="UP000229531"/>
    </source>
</evidence>
<evidence type="ECO:0000313" key="3">
    <source>
        <dbReference type="EMBL" id="PIX68211.1"/>
    </source>
</evidence>